<feature type="compositionally biased region" description="Acidic residues" evidence="1">
    <location>
        <begin position="907"/>
        <end position="918"/>
    </location>
</feature>
<feature type="region of interest" description="Disordered" evidence="1">
    <location>
        <begin position="521"/>
        <end position="579"/>
    </location>
</feature>
<evidence type="ECO:0000256" key="1">
    <source>
        <dbReference type="SAM" id="MobiDB-lite"/>
    </source>
</evidence>
<feature type="region of interest" description="Disordered" evidence="1">
    <location>
        <begin position="1"/>
        <end position="236"/>
    </location>
</feature>
<protein>
    <submittedName>
        <fullName evidence="3">Uncharacterized protein</fullName>
    </submittedName>
</protein>
<feature type="compositionally biased region" description="Basic and acidic residues" evidence="1">
    <location>
        <begin position="791"/>
        <end position="807"/>
    </location>
</feature>
<feature type="compositionally biased region" description="Basic and acidic residues" evidence="1">
    <location>
        <begin position="695"/>
        <end position="711"/>
    </location>
</feature>
<keyword evidence="4" id="KW-1185">Reference proteome</keyword>
<feature type="compositionally biased region" description="Low complexity" evidence="1">
    <location>
        <begin position="770"/>
        <end position="785"/>
    </location>
</feature>
<feature type="compositionally biased region" description="Basic and acidic residues" evidence="1">
    <location>
        <begin position="989"/>
        <end position="998"/>
    </location>
</feature>
<feature type="compositionally biased region" description="Polar residues" evidence="1">
    <location>
        <begin position="1"/>
        <end position="11"/>
    </location>
</feature>
<feature type="compositionally biased region" description="Basic and acidic residues" evidence="1">
    <location>
        <begin position="546"/>
        <end position="555"/>
    </location>
</feature>
<evidence type="ECO:0000313" key="4">
    <source>
        <dbReference type="Proteomes" id="UP001201980"/>
    </source>
</evidence>
<feature type="compositionally biased region" description="Low complexity" evidence="1">
    <location>
        <begin position="1024"/>
        <end position="1034"/>
    </location>
</feature>
<name>A0AAD5RWF5_9PEZI</name>
<feature type="region of interest" description="Disordered" evidence="1">
    <location>
        <begin position="652"/>
        <end position="854"/>
    </location>
</feature>
<feature type="compositionally biased region" description="Polar residues" evidence="1">
    <location>
        <begin position="54"/>
        <end position="72"/>
    </location>
</feature>
<evidence type="ECO:0000256" key="2">
    <source>
        <dbReference type="SAM" id="Phobius"/>
    </source>
</evidence>
<sequence>MTDNDASPSRQQQHHHNRQPGPKTLAVPHDRRSFGSSSYDTGDSSGGERRVVSNPDNTFTTTDSTLVFSSGNPYPDSEGRDADSGQNREGNSFLDPKNNLARSTSADRDDRHPRRSHKPRSTGGFLLSNSLMGGGPNSMTTAASRRREKQYYGTDRKGKKPARAPLQQAQQSTFVDDRRRTHERDESDGSRINGSLQGGVYASYGNMMGEPASSQEVARKHSPLKPNQPSTFDKDSAQIVNMALNLSESRRIAARRNISNPLPPRLAPIPDHAQIGGSLQQHLHQQRRSSRTISPSHRGTPGQRIPSLPVTIETEPGYRYHFSASTLARAQKAKEQLELMVQYRRLLEIIPPLDPSSLSQQPTLGSLQSASNGSVSAQLGNDQVQKLGRPYNPLQYIRNRKVRQRERHTISGESSGFSDVNRVSDWVDEVAKLAATRPVYSSSITHLPPFPDAEHTEEAGAQTGSSKPTVATAKPRRPRVDWVVDPADMIADIYWLEQNDHKKLIEDRHWRRIFPQDATLYARPASKPEETPGIVPDIPSTGSEDPFLHPTERQPIKSNTAPAEAPDQTEAQPHSARERARNKLHDLKGKHHKHGASLHGKDFLRLRRGSLDESSDTDSDARKRRVRQGTISAHSKDALEKQMMELIAKEAQDQGLESPVANADPSLPQIISSKQPSIPHEGVKRPTRLGRSHSRKESKLTDISDAEEKGLSRLRSKTSSPLVSARQSLDVPGHMRVNSLDLDSSLANSPDLRPSRRGSGLIPPIGLDLSPPNSRPSSPARNPFSKVKQKIFRDKSRERSGESKPDEEAAVNPMEINEKLADEPYRTSLDTRRSLDKTRPSSPSPVRRLAARAAGDNHAWMGSMRARDDVGGPRGIFKNPRIDAIIRGSMNKVGEMIWRKGQYNQDSDSDTSTEDSDMEETRGRRQEAVGSPNGNGMSKRPADVSPHAVKHYLDVMPPFTAAPGRGTTTPSELGESQSGMSPPLSPSQKRFDRLKPPRIDVQAISSTATPPSFPLPRSGDSDRSTTGSRSRPSSYVEDARRTSSQLNAVLGMPPPVAAAKPNRLSMATIQSRPWSMCAGEMEHPGSTNTAYCLSRKEVARSRTLMLSTGIKALEISRRASKKGSLVEQADPRAPVGLIQQGGSAWAEISSLAPRERQKLVTQAVTQTQIFTLAAQVLSASISCSTNAFHRSANTFLHDTIPALTSQIGDVRERVNDDLSTQVRRLSDDADGLARDLVVGQRMKVKRVNEVMDKMLRNRRRRFRWVRRLGWLMVEWALVGFMWYVWLVVVLVRVVLGIGRGAGRVGRWLLWL</sequence>
<feature type="compositionally biased region" description="Low complexity" evidence="1">
    <location>
        <begin position="739"/>
        <end position="752"/>
    </location>
</feature>
<feature type="compositionally biased region" description="Basic residues" evidence="1">
    <location>
        <begin position="685"/>
        <end position="694"/>
    </location>
</feature>
<feature type="region of interest" description="Disordered" evidence="1">
    <location>
        <begin position="957"/>
        <end position="1041"/>
    </location>
</feature>
<feature type="region of interest" description="Disordered" evidence="1">
    <location>
        <begin position="278"/>
        <end position="309"/>
    </location>
</feature>
<feature type="compositionally biased region" description="Polar residues" evidence="1">
    <location>
        <begin position="966"/>
        <end position="980"/>
    </location>
</feature>
<comment type="caution">
    <text evidence="3">The sequence shown here is derived from an EMBL/GenBank/DDBJ whole genome shotgun (WGS) entry which is preliminary data.</text>
</comment>
<dbReference type="InterPro" id="IPR038769">
    <property type="entry name" value="MTC4"/>
</dbReference>
<organism evidence="3 4">
    <name type="scientific">Zalerion maritima</name>
    <dbReference type="NCBI Taxonomy" id="339359"/>
    <lineage>
        <taxon>Eukaryota</taxon>
        <taxon>Fungi</taxon>
        <taxon>Dikarya</taxon>
        <taxon>Ascomycota</taxon>
        <taxon>Pezizomycotina</taxon>
        <taxon>Sordariomycetes</taxon>
        <taxon>Lulworthiomycetidae</taxon>
        <taxon>Lulworthiales</taxon>
        <taxon>Lulworthiaceae</taxon>
        <taxon>Zalerion</taxon>
    </lineage>
</organism>
<reference evidence="3" key="1">
    <citation type="submission" date="2022-07" db="EMBL/GenBank/DDBJ databases">
        <title>Draft genome sequence of Zalerion maritima ATCC 34329, a (micro)plastics degrading marine fungus.</title>
        <authorList>
            <person name="Paco A."/>
            <person name="Goncalves M.F.M."/>
            <person name="Rocha-Santos T.A.P."/>
            <person name="Alves A."/>
        </authorList>
    </citation>
    <scope>NUCLEOTIDE SEQUENCE</scope>
    <source>
        <strain evidence="3">ATCC 34329</strain>
    </source>
</reference>
<gene>
    <name evidence="3" type="ORF">MKZ38_004601</name>
</gene>
<feature type="transmembrane region" description="Helical" evidence="2">
    <location>
        <begin position="1268"/>
        <end position="1295"/>
    </location>
</feature>
<dbReference type="EMBL" id="JAKWBI020000026">
    <property type="protein sequence ID" value="KAJ2905734.1"/>
    <property type="molecule type" value="Genomic_DNA"/>
</dbReference>
<feature type="region of interest" description="Disordered" evidence="1">
    <location>
        <begin position="610"/>
        <end position="638"/>
    </location>
</feature>
<feature type="region of interest" description="Disordered" evidence="1">
    <location>
        <begin position="443"/>
        <end position="477"/>
    </location>
</feature>
<dbReference type="PANTHER" id="PTHR38426">
    <property type="entry name" value="MAINTENANCE OF TELOMERE CAPPING PROTEIN 4"/>
    <property type="match status" value="1"/>
</dbReference>
<keyword evidence="2" id="KW-0812">Transmembrane</keyword>
<feature type="compositionally biased region" description="Polar residues" evidence="1">
    <location>
        <begin position="127"/>
        <end position="143"/>
    </location>
</feature>
<keyword evidence="2" id="KW-1133">Transmembrane helix</keyword>
<proteinExistence type="predicted"/>
<keyword evidence="2" id="KW-0472">Membrane</keyword>
<dbReference type="Proteomes" id="UP001201980">
    <property type="component" value="Unassembled WGS sequence"/>
</dbReference>
<evidence type="ECO:0000313" key="3">
    <source>
        <dbReference type="EMBL" id="KAJ2905734.1"/>
    </source>
</evidence>
<feature type="region of interest" description="Disordered" evidence="1">
    <location>
        <begin position="900"/>
        <end position="943"/>
    </location>
</feature>
<feature type="compositionally biased region" description="Low complexity" evidence="1">
    <location>
        <begin position="34"/>
        <end position="43"/>
    </location>
</feature>
<dbReference type="PANTHER" id="PTHR38426:SF1">
    <property type="entry name" value="MAINTENANCE OF TELOMERE CAPPING PROTEIN 4"/>
    <property type="match status" value="1"/>
</dbReference>
<feature type="compositionally biased region" description="Polar residues" evidence="1">
    <location>
        <begin position="717"/>
        <end position="727"/>
    </location>
</feature>
<feature type="compositionally biased region" description="Basic and acidic residues" evidence="1">
    <location>
        <begin position="816"/>
        <end position="839"/>
    </location>
</feature>
<accession>A0AAD5RWF5</accession>
<feature type="compositionally biased region" description="Basic and acidic residues" evidence="1">
    <location>
        <begin position="175"/>
        <end position="189"/>
    </location>
</feature>